<dbReference type="NCBIfam" id="TIGR01908">
    <property type="entry name" value="cas_CXXC_CXXC"/>
    <property type="match status" value="1"/>
</dbReference>
<gene>
    <name evidence="2" type="primary">cas8a1</name>
    <name evidence="2" type="ORF">P7D78_10700</name>
</gene>
<reference evidence="2" key="1">
    <citation type="submission" date="2023-03" db="EMBL/GenBank/DDBJ databases">
        <authorList>
            <person name="Shen W."/>
            <person name="Cai J."/>
        </authorList>
    </citation>
    <scope>NUCLEOTIDE SEQUENCE</scope>
    <source>
        <strain evidence="2">B646-2</strain>
    </source>
</reference>
<proteinExistence type="predicted"/>
<evidence type="ECO:0000313" key="3">
    <source>
        <dbReference type="Proteomes" id="UP001249240"/>
    </source>
</evidence>
<name>A0AAW8T104_9ENTE</name>
<dbReference type="EMBL" id="JARPXM010000009">
    <property type="protein sequence ID" value="MDT2538600.1"/>
    <property type="molecule type" value="Genomic_DNA"/>
</dbReference>
<dbReference type="RefSeq" id="WP_010747306.1">
    <property type="nucleotide sequence ID" value="NZ_BTSP01000019.1"/>
</dbReference>
<organism evidence="2 3">
    <name type="scientific">Enterococcus raffinosus</name>
    <dbReference type="NCBI Taxonomy" id="71452"/>
    <lineage>
        <taxon>Bacteria</taxon>
        <taxon>Bacillati</taxon>
        <taxon>Bacillota</taxon>
        <taxon>Bacilli</taxon>
        <taxon>Lactobacillales</taxon>
        <taxon>Enterococcaceae</taxon>
        <taxon>Enterococcus</taxon>
    </lineage>
</organism>
<evidence type="ECO:0000313" key="2">
    <source>
        <dbReference type="EMBL" id="MDT2538600.1"/>
    </source>
</evidence>
<feature type="domain" description="CRISPR-associated protein CXXC-CXXC" evidence="1">
    <location>
        <begin position="232"/>
        <end position="293"/>
    </location>
</feature>
<dbReference type="InterPro" id="IPR019121">
    <property type="entry name" value="CRISPR-assoc_CXXC-CXXC_dom"/>
</dbReference>
<protein>
    <submittedName>
        <fullName evidence="2">Type I-B CRISPR-associated protein Cas8b1/Cst1</fullName>
    </submittedName>
</protein>
<dbReference type="AlphaFoldDB" id="A0AAW8T104"/>
<sequence>METSLVKEKVLEFRLNSWMENAAICGLVNILGEDKVKIKPQSIEVAVEELQNFEEAYFNYFATQYKKLSSLTKVLAYEDEMNRHQQENFVHFDQKAYDRLQKYLATLNQYGVRGGSYLAVYPLIDSSIDIVSKIKEVKIDKLKRGEMDQNKKQVIEQVKKAYQILTEILAYFHREDVQRYLAAKIQIYNVINNGYNDVSFLNRQESKGDFFEKYHNYFVESAMNYLEEDHEKDKLTCTNCGKPIKKGDISYSFINQAGYDANRKQSNAWSFTNDLFMCPVCRLLYTCIPAGFTYVYNQGLFVNDNHSVKALLNVNTGIRLDVLSLNKTEVKTNDTYAALIRTLQDGMHRQHRRELQDIQVVRYENDRYYFNLLPKHILKTIDQSKDQLPDLFNAGFSLNGEYQNLYREIITRLMNNTNLFSLIYQVLRTKGTGGQVYANTYHIMKMIEINQNFLKELIHMKELEKDELDKIRSDGYFLKKEYANKNKADSIGLRLLNALKANNKDAFMDMLLNSYMYLNKKVPKYFTDIFLDDERFKTIGYCFVTGMIGEAYKPEGGNDNE</sequence>
<accession>A0AAW8T104</accession>
<comment type="caution">
    <text evidence="2">The sequence shown here is derived from an EMBL/GenBank/DDBJ whole genome shotgun (WGS) entry which is preliminary data.</text>
</comment>
<evidence type="ECO:0000259" key="1">
    <source>
        <dbReference type="Pfam" id="PF09706"/>
    </source>
</evidence>
<dbReference type="InterPro" id="IPR010180">
    <property type="entry name" value="CRISPR-assoc_prot_CXXC-CXXC"/>
</dbReference>
<dbReference type="Pfam" id="PF09706">
    <property type="entry name" value="Cas_CXXC_CXXC"/>
    <property type="match status" value="1"/>
</dbReference>
<dbReference type="Proteomes" id="UP001249240">
    <property type="component" value="Unassembled WGS sequence"/>
</dbReference>